<proteinExistence type="predicted"/>
<dbReference type="RefSeq" id="WP_346751294.1">
    <property type="nucleotide sequence ID" value="NZ_JAUJEA010000002.1"/>
</dbReference>
<keyword evidence="3" id="KW-1185">Reference proteome</keyword>
<evidence type="ECO:0000259" key="1">
    <source>
        <dbReference type="Pfam" id="PF12728"/>
    </source>
</evidence>
<sequence length="92" mass="11106">MKNRNLILIEEGDLDELVDQVVKRIITRYSKKTEQWIDADEAMKLLGIKSATTLQKYRDEGRFRFSQKDRRIIKYDRFSINEYLEKNAKETF</sequence>
<name>A0ABT8KLF6_9BACT</name>
<evidence type="ECO:0000313" key="3">
    <source>
        <dbReference type="Proteomes" id="UP001172082"/>
    </source>
</evidence>
<dbReference type="EMBL" id="JAUJEA010000002">
    <property type="protein sequence ID" value="MDN5201268.1"/>
    <property type="molecule type" value="Genomic_DNA"/>
</dbReference>
<dbReference type="Pfam" id="PF12728">
    <property type="entry name" value="HTH_17"/>
    <property type="match status" value="1"/>
</dbReference>
<organism evidence="2 3">
    <name type="scientific">Splendidivirga corallicola</name>
    <dbReference type="NCBI Taxonomy" id="3051826"/>
    <lineage>
        <taxon>Bacteria</taxon>
        <taxon>Pseudomonadati</taxon>
        <taxon>Bacteroidota</taxon>
        <taxon>Cytophagia</taxon>
        <taxon>Cytophagales</taxon>
        <taxon>Splendidivirgaceae</taxon>
        <taxon>Splendidivirga</taxon>
    </lineage>
</organism>
<dbReference type="InterPro" id="IPR041657">
    <property type="entry name" value="HTH_17"/>
</dbReference>
<protein>
    <submittedName>
        <fullName evidence="2">Helix-turn-helix domain-containing protein</fullName>
    </submittedName>
</protein>
<feature type="domain" description="Helix-turn-helix" evidence="1">
    <location>
        <begin position="36"/>
        <end position="87"/>
    </location>
</feature>
<gene>
    <name evidence="2" type="ORF">QQ008_07845</name>
</gene>
<accession>A0ABT8KLF6</accession>
<comment type="caution">
    <text evidence="2">The sequence shown here is derived from an EMBL/GenBank/DDBJ whole genome shotgun (WGS) entry which is preliminary data.</text>
</comment>
<dbReference type="Proteomes" id="UP001172082">
    <property type="component" value="Unassembled WGS sequence"/>
</dbReference>
<reference evidence="2" key="1">
    <citation type="submission" date="2023-06" db="EMBL/GenBank/DDBJ databases">
        <title>Genomic of Parafulvivirga corallium.</title>
        <authorList>
            <person name="Wang G."/>
        </authorList>
    </citation>
    <scope>NUCLEOTIDE SEQUENCE</scope>
    <source>
        <strain evidence="2">BMA10</strain>
    </source>
</reference>
<evidence type="ECO:0000313" key="2">
    <source>
        <dbReference type="EMBL" id="MDN5201268.1"/>
    </source>
</evidence>